<feature type="chain" id="PRO_5038957370" description="Glycosyl transferase family 2" evidence="1">
    <location>
        <begin position="25"/>
        <end position="136"/>
    </location>
</feature>
<evidence type="ECO:0000313" key="3">
    <source>
        <dbReference type="Proteomes" id="UP000001917"/>
    </source>
</evidence>
<reference evidence="3" key="1">
    <citation type="submission" date="2009-09" db="EMBL/GenBank/DDBJ databases">
        <title>The complete chromosome of Alicyclobacillus acidocaldarius subsp. acidocaldarius DSM 446.</title>
        <authorList>
            <consortium name="US DOE Joint Genome Institute (JGI-PGF)"/>
            <person name="Lucas S."/>
            <person name="Copeland A."/>
            <person name="Lapidus A."/>
            <person name="Glavina del Rio T."/>
            <person name="Dalin E."/>
            <person name="Tice H."/>
            <person name="Bruce D."/>
            <person name="Goodwin L."/>
            <person name="Pitluck S."/>
            <person name="Kyrpides N."/>
            <person name="Mavromatis K."/>
            <person name="Ivanova N."/>
            <person name="Ovchinnikova G."/>
            <person name="Chertkov O."/>
            <person name="Sims D."/>
            <person name="Brettin T."/>
            <person name="Detter J.C."/>
            <person name="Han C."/>
            <person name="Larimer F."/>
            <person name="Land M."/>
            <person name="Hauser L."/>
            <person name="Markowitz V."/>
            <person name="Cheng J.-F."/>
            <person name="Hugenholtz P."/>
            <person name="Woyke T."/>
            <person name="Wu D."/>
            <person name="Pukall R."/>
            <person name="Klenk H.-P."/>
            <person name="Eisen J.A."/>
        </authorList>
    </citation>
    <scope>NUCLEOTIDE SEQUENCE [LARGE SCALE GENOMIC DNA]</scope>
    <source>
        <strain evidence="3">ATCC 27009 / DSM 446 / BCRC 14685 / JCM 5260 / KCTC 1825 / NBRC 15652 / NCIMB 11725 / NRRL B-14509 / 104-IA</strain>
    </source>
</reference>
<evidence type="ECO:0000313" key="2">
    <source>
        <dbReference type="EMBL" id="ACV59576.1"/>
    </source>
</evidence>
<feature type="signal peptide" evidence="1">
    <location>
        <begin position="1"/>
        <end position="24"/>
    </location>
</feature>
<accession>C8WT62</accession>
<dbReference type="EMBL" id="CP001727">
    <property type="protein sequence ID" value="ACV59576.1"/>
    <property type="molecule type" value="Genomic_DNA"/>
</dbReference>
<proteinExistence type="predicted"/>
<name>C8WT62_ALIAD</name>
<dbReference type="AlphaFoldDB" id="C8WT62"/>
<reference evidence="2 3" key="2">
    <citation type="journal article" date="2010" name="Stand. Genomic Sci.">
        <title>Complete genome sequence of Alicyclobacillus acidocaldarius type strain (104-IA).</title>
        <authorList>
            <person name="Mavromatis K."/>
            <person name="Sikorski J."/>
            <person name="Lapidus A."/>
            <person name="Glavina Del Rio T."/>
            <person name="Copeland A."/>
            <person name="Tice H."/>
            <person name="Cheng J.F."/>
            <person name="Lucas S."/>
            <person name="Chen F."/>
            <person name="Nolan M."/>
            <person name="Bruce D."/>
            <person name="Goodwin L."/>
            <person name="Pitluck S."/>
            <person name="Ivanova N."/>
            <person name="Ovchinnikova G."/>
            <person name="Pati A."/>
            <person name="Chen A."/>
            <person name="Palaniappan K."/>
            <person name="Land M."/>
            <person name="Hauser L."/>
            <person name="Chang Y.J."/>
            <person name="Jeffries C.D."/>
            <person name="Chain P."/>
            <person name="Meincke L."/>
            <person name="Sims D."/>
            <person name="Chertkov O."/>
            <person name="Han C."/>
            <person name="Brettin T."/>
            <person name="Detter J.C."/>
            <person name="Wahrenburg C."/>
            <person name="Rohde M."/>
            <person name="Pukall R."/>
            <person name="Goker M."/>
            <person name="Bristow J."/>
            <person name="Eisen J.A."/>
            <person name="Markowitz V."/>
            <person name="Hugenholtz P."/>
            <person name="Klenk H.P."/>
            <person name="Kyrpides N.C."/>
        </authorList>
    </citation>
    <scope>NUCLEOTIDE SEQUENCE [LARGE SCALE GENOMIC DNA]</scope>
    <source>
        <strain evidence="3">ATCC 27009 / DSM 446 / BCRC 14685 / JCM 5260 / KCTC 1825 / NBRC 15652 / NCIMB 11725 / NRRL B-14509 / 104-IA</strain>
    </source>
</reference>
<evidence type="ECO:0000256" key="1">
    <source>
        <dbReference type="SAM" id="SignalP"/>
    </source>
</evidence>
<evidence type="ECO:0008006" key="4">
    <source>
        <dbReference type="Google" id="ProtNLM"/>
    </source>
</evidence>
<organism evidence="2 3">
    <name type="scientific">Alicyclobacillus acidocaldarius subsp. acidocaldarius (strain ATCC 27009 / DSM 446 / BCRC 14685 / JCM 5260 / KCTC 1825 / NBRC 15652 / NCIMB 11725 / NRRL B-14509 / 104-IA)</name>
    <name type="common">Bacillus acidocaldarius</name>
    <dbReference type="NCBI Taxonomy" id="521098"/>
    <lineage>
        <taxon>Bacteria</taxon>
        <taxon>Bacillati</taxon>
        <taxon>Bacillota</taxon>
        <taxon>Bacilli</taxon>
        <taxon>Bacillales</taxon>
        <taxon>Alicyclobacillaceae</taxon>
        <taxon>Alicyclobacillus</taxon>
    </lineage>
</organism>
<sequence length="136" mass="14150">MWMATAFAMAVAVYLACAVAGRFAGGATTRSQGGEWIVLVAEGCGGAVEGVLRRACARWRRPVARVVVIDVAPADEARAVVERLAPKMACEVAYIPVANRAEADQEVAAIRLGSAPDVRVHVIHVVGGVVRASAAL</sequence>
<dbReference type="Proteomes" id="UP000001917">
    <property type="component" value="Chromosome"/>
</dbReference>
<protein>
    <recommendedName>
        <fullName evidence="4">Glycosyl transferase family 2</fullName>
    </recommendedName>
</protein>
<dbReference type="RefSeq" id="WP_012811815.1">
    <property type="nucleotide sequence ID" value="NC_013205.1"/>
</dbReference>
<keyword evidence="3" id="KW-1185">Reference proteome</keyword>
<dbReference type="KEGG" id="aac:Aaci_2572"/>
<gene>
    <name evidence="2" type="ordered locus">Aaci_2572</name>
</gene>
<dbReference type="HOGENOM" id="CLU_1871037_0_0_9"/>
<keyword evidence="1" id="KW-0732">Signal</keyword>